<reference evidence="3 4" key="1">
    <citation type="submission" date="2021-03" db="EMBL/GenBank/DDBJ databases">
        <title>The complete genome sequence of Acetobacter sacchari TBRC 11175.</title>
        <authorList>
            <person name="Charoenyingcharoen P."/>
            <person name="Yukphan P."/>
        </authorList>
    </citation>
    <scope>NUCLEOTIDE SEQUENCE [LARGE SCALE GENOMIC DNA]</scope>
    <source>
        <strain evidence="3 4">TBRC 11175</strain>
    </source>
</reference>
<keyword evidence="1" id="KW-1133">Transmembrane helix</keyword>
<gene>
    <name evidence="3" type="ORF">J2D73_08035</name>
</gene>
<proteinExistence type="predicted"/>
<dbReference type="InterPro" id="IPR012495">
    <property type="entry name" value="TadE-like_dom"/>
</dbReference>
<keyword evidence="4" id="KW-1185">Reference proteome</keyword>
<organism evidence="3 4">
    <name type="scientific">Acetobacter sacchari</name>
    <dbReference type="NCBI Taxonomy" id="2661687"/>
    <lineage>
        <taxon>Bacteria</taxon>
        <taxon>Pseudomonadati</taxon>
        <taxon>Pseudomonadota</taxon>
        <taxon>Alphaproteobacteria</taxon>
        <taxon>Acetobacterales</taxon>
        <taxon>Acetobacteraceae</taxon>
        <taxon>Acetobacter</taxon>
    </lineage>
</organism>
<evidence type="ECO:0000259" key="2">
    <source>
        <dbReference type="Pfam" id="PF07811"/>
    </source>
</evidence>
<dbReference type="EMBL" id="JAFVMF010000007">
    <property type="protein sequence ID" value="MBO1359743.1"/>
    <property type="molecule type" value="Genomic_DNA"/>
</dbReference>
<accession>A0ABS3LV20</accession>
<keyword evidence="1" id="KW-0812">Transmembrane</keyword>
<evidence type="ECO:0000313" key="4">
    <source>
        <dbReference type="Proteomes" id="UP000664771"/>
    </source>
</evidence>
<evidence type="ECO:0000256" key="1">
    <source>
        <dbReference type="SAM" id="Phobius"/>
    </source>
</evidence>
<keyword evidence="1" id="KW-0472">Membrane</keyword>
<dbReference type="Proteomes" id="UP000664771">
    <property type="component" value="Unassembled WGS sequence"/>
</dbReference>
<evidence type="ECO:0000313" key="3">
    <source>
        <dbReference type="EMBL" id="MBO1359743.1"/>
    </source>
</evidence>
<feature type="transmembrane region" description="Helical" evidence="1">
    <location>
        <begin position="45"/>
        <end position="67"/>
    </location>
</feature>
<sequence length="198" mass="20535">MINTVRYFRSLVGALTLRVPRRPGFDAVRPPAFLADRSGAAAVEFAMVALPFLTLIVATVVVSFIYLAQASLDAVAEGASRLILTGQAPASGQGSAFKSLACGMLPSYMTCGNLLVNVQAVANYSDIDAAAPSITFSASGQVSNSWAYDPGAPGGIVVLQLMYMLPVISGMDGFSPANMPNGTKLLVSTVVIKVEPSS</sequence>
<protein>
    <submittedName>
        <fullName evidence="3">Pilus assembly protein</fullName>
    </submittedName>
</protein>
<dbReference type="RefSeq" id="WP_207881076.1">
    <property type="nucleotide sequence ID" value="NZ_JAFVMF010000007.1"/>
</dbReference>
<feature type="domain" description="TadE-like" evidence="2">
    <location>
        <begin position="39"/>
        <end position="81"/>
    </location>
</feature>
<dbReference type="Pfam" id="PF07811">
    <property type="entry name" value="TadE"/>
    <property type="match status" value="1"/>
</dbReference>
<comment type="caution">
    <text evidence="3">The sequence shown here is derived from an EMBL/GenBank/DDBJ whole genome shotgun (WGS) entry which is preliminary data.</text>
</comment>
<name>A0ABS3LV20_9PROT</name>